<evidence type="ECO:0000313" key="2">
    <source>
        <dbReference type="Proteomes" id="UP000836841"/>
    </source>
</evidence>
<organism evidence="1 2">
    <name type="scientific">Thlaspi arvense</name>
    <name type="common">Field penny-cress</name>
    <dbReference type="NCBI Taxonomy" id="13288"/>
    <lineage>
        <taxon>Eukaryota</taxon>
        <taxon>Viridiplantae</taxon>
        <taxon>Streptophyta</taxon>
        <taxon>Embryophyta</taxon>
        <taxon>Tracheophyta</taxon>
        <taxon>Spermatophyta</taxon>
        <taxon>Magnoliopsida</taxon>
        <taxon>eudicotyledons</taxon>
        <taxon>Gunneridae</taxon>
        <taxon>Pentapetalae</taxon>
        <taxon>rosids</taxon>
        <taxon>malvids</taxon>
        <taxon>Brassicales</taxon>
        <taxon>Brassicaceae</taxon>
        <taxon>Thlaspideae</taxon>
        <taxon>Thlaspi</taxon>
    </lineage>
</organism>
<reference evidence="1 2" key="1">
    <citation type="submission" date="2022-03" db="EMBL/GenBank/DDBJ databases">
        <authorList>
            <person name="Nunn A."/>
            <person name="Chopra R."/>
            <person name="Nunn A."/>
            <person name="Contreras Garrido A."/>
        </authorList>
    </citation>
    <scope>NUCLEOTIDE SEQUENCE [LARGE SCALE GENOMIC DNA]</scope>
</reference>
<gene>
    <name evidence="1" type="ORF">TAV2_LOCUS13191</name>
</gene>
<name>A0AAU9SDY7_THLAR</name>
<accession>A0AAU9SDY7</accession>
<proteinExistence type="predicted"/>
<sequence length="32" mass="3855">MSVKRLLYMVPLLQFWSQKLKIKEDSKEDEGN</sequence>
<keyword evidence="2" id="KW-1185">Reference proteome</keyword>
<dbReference type="EMBL" id="OU466860">
    <property type="protein sequence ID" value="CAH2060751.1"/>
    <property type="molecule type" value="Genomic_DNA"/>
</dbReference>
<dbReference type="AlphaFoldDB" id="A0AAU9SDY7"/>
<protein>
    <submittedName>
        <fullName evidence="1">Uncharacterized protein</fullName>
    </submittedName>
</protein>
<dbReference type="Proteomes" id="UP000836841">
    <property type="component" value="Chromosome 4"/>
</dbReference>
<evidence type="ECO:0000313" key="1">
    <source>
        <dbReference type="EMBL" id="CAH2060751.1"/>
    </source>
</evidence>